<dbReference type="RefSeq" id="XP_062688058.1">
    <property type="nucleotide sequence ID" value="XM_062835622.1"/>
</dbReference>
<evidence type="ECO:0000313" key="1">
    <source>
        <dbReference type="EMBL" id="KAK3485051.1"/>
    </source>
</evidence>
<feature type="non-terminal residue" evidence="1">
    <location>
        <position position="1"/>
    </location>
</feature>
<dbReference type="GeneID" id="87873244"/>
<accession>A0AAJ0HYE9</accession>
<dbReference type="Proteomes" id="UP001285908">
    <property type="component" value="Unassembled WGS sequence"/>
</dbReference>
<proteinExistence type="predicted"/>
<evidence type="ECO:0000313" key="2">
    <source>
        <dbReference type="Proteomes" id="UP001285908"/>
    </source>
</evidence>
<sequence>IDGRSSTRKSHFIRLLSYKLIEIASIYNLLTPIIRTTPTSVVANNINSYTIYSLV</sequence>
<reference evidence="1 2" key="1">
    <citation type="journal article" date="2023" name="Mol. Phylogenet. Evol.">
        <title>Genome-scale phylogeny and comparative genomics of the fungal order Sordariales.</title>
        <authorList>
            <person name="Hensen N."/>
            <person name="Bonometti L."/>
            <person name="Westerberg I."/>
            <person name="Brannstrom I.O."/>
            <person name="Guillou S."/>
            <person name="Cros-Aarteil S."/>
            <person name="Calhoun S."/>
            <person name="Haridas S."/>
            <person name="Kuo A."/>
            <person name="Mondo S."/>
            <person name="Pangilinan J."/>
            <person name="Riley R."/>
            <person name="LaButti K."/>
            <person name="Andreopoulos B."/>
            <person name="Lipzen A."/>
            <person name="Chen C."/>
            <person name="Yan M."/>
            <person name="Daum C."/>
            <person name="Ng V."/>
            <person name="Clum A."/>
            <person name="Steindorff A."/>
            <person name="Ohm R.A."/>
            <person name="Martin F."/>
            <person name="Silar P."/>
            <person name="Natvig D.O."/>
            <person name="Lalanne C."/>
            <person name="Gautier V."/>
            <person name="Ament-Velasquez S.L."/>
            <person name="Kruys A."/>
            <person name="Hutchinson M.I."/>
            <person name="Powell A.J."/>
            <person name="Barry K."/>
            <person name="Miller A.N."/>
            <person name="Grigoriev I.V."/>
            <person name="Debuchy R."/>
            <person name="Gladieux P."/>
            <person name="Hiltunen Thoren M."/>
            <person name="Johannesson H."/>
        </authorList>
    </citation>
    <scope>NUCLEOTIDE SEQUENCE [LARGE SCALE GENOMIC DNA]</scope>
    <source>
        <strain evidence="1 2">FGSC 10403</strain>
    </source>
</reference>
<dbReference type="AlphaFoldDB" id="A0AAJ0HYE9"/>
<dbReference type="EMBL" id="JAULSX010000011">
    <property type="protein sequence ID" value="KAK3485051.1"/>
    <property type="molecule type" value="Genomic_DNA"/>
</dbReference>
<gene>
    <name evidence="1" type="ORF">B0T23DRAFT_327469</name>
</gene>
<protein>
    <submittedName>
        <fullName evidence="1">Uncharacterized protein</fullName>
    </submittedName>
</protein>
<organism evidence="1 2">
    <name type="scientific">Neurospora hispaniola</name>
    <dbReference type="NCBI Taxonomy" id="588809"/>
    <lineage>
        <taxon>Eukaryota</taxon>
        <taxon>Fungi</taxon>
        <taxon>Dikarya</taxon>
        <taxon>Ascomycota</taxon>
        <taxon>Pezizomycotina</taxon>
        <taxon>Sordariomycetes</taxon>
        <taxon>Sordariomycetidae</taxon>
        <taxon>Sordariales</taxon>
        <taxon>Sordariaceae</taxon>
        <taxon>Neurospora</taxon>
    </lineage>
</organism>
<name>A0AAJ0HYE9_9PEZI</name>
<comment type="caution">
    <text evidence="1">The sequence shown here is derived from an EMBL/GenBank/DDBJ whole genome shotgun (WGS) entry which is preliminary data.</text>
</comment>
<keyword evidence="2" id="KW-1185">Reference proteome</keyword>